<feature type="compositionally biased region" description="Low complexity" evidence="1">
    <location>
        <begin position="685"/>
        <end position="696"/>
    </location>
</feature>
<gene>
    <name evidence="4" type="primary">LOC108665501</name>
</gene>
<keyword evidence="3" id="KW-1185">Reference proteome</keyword>
<feature type="compositionally biased region" description="Polar residues" evidence="1">
    <location>
        <begin position="1149"/>
        <end position="1170"/>
    </location>
</feature>
<feature type="region of interest" description="Disordered" evidence="1">
    <location>
        <begin position="847"/>
        <end position="874"/>
    </location>
</feature>
<feature type="region of interest" description="Disordered" evidence="1">
    <location>
        <begin position="65"/>
        <end position="95"/>
    </location>
</feature>
<feature type="compositionally biased region" description="Low complexity" evidence="1">
    <location>
        <begin position="1409"/>
        <end position="1429"/>
    </location>
</feature>
<evidence type="ECO:0000313" key="4">
    <source>
        <dbReference type="RefSeq" id="XP_018007746.1"/>
    </source>
</evidence>
<reference evidence="4" key="1">
    <citation type="submission" date="2025-08" db="UniProtKB">
        <authorList>
            <consortium name="RefSeq"/>
        </authorList>
    </citation>
    <scope>IDENTIFICATION</scope>
    <source>
        <tissue evidence="4">Whole organism</tissue>
    </source>
</reference>
<dbReference type="GeneID" id="108665501"/>
<dbReference type="OrthoDB" id="118105at2759"/>
<organism evidence="3 4">
    <name type="scientific">Hyalella azteca</name>
    <name type="common">Amphipod</name>
    <dbReference type="NCBI Taxonomy" id="294128"/>
    <lineage>
        <taxon>Eukaryota</taxon>
        <taxon>Metazoa</taxon>
        <taxon>Ecdysozoa</taxon>
        <taxon>Arthropoda</taxon>
        <taxon>Crustacea</taxon>
        <taxon>Multicrustacea</taxon>
        <taxon>Malacostraca</taxon>
        <taxon>Eumalacostraca</taxon>
        <taxon>Peracarida</taxon>
        <taxon>Amphipoda</taxon>
        <taxon>Senticaudata</taxon>
        <taxon>Talitrida</taxon>
        <taxon>Talitroidea</taxon>
        <taxon>Hyalellidae</taxon>
        <taxon>Hyalella</taxon>
    </lineage>
</organism>
<evidence type="ECO:0000259" key="2">
    <source>
        <dbReference type="Pfam" id="PF13842"/>
    </source>
</evidence>
<feature type="compositionally biased region" description="Polar residues" evidence="1">
    <location>
        <begin position="697"/>
        <end position="714"/>
    </location>
</feature>
<dbReference type="Proteomes" id="UP000694843">
    <property type="component" value="Unplaced"/>
</dbReference>
<evidence type="ECO:0000313" key="3">
    <source>
        <dbReference type="Proteomes" id="UP000694843"/>
    </source>
</evidence>
<evidence type="ECO:0000256" key="1">
    <source>
        <dbReference type="SAM" id="MobiDB-lite"/>
    </source>
</evidence>
<dbReference type="PANTHER" id="PTHR34403">
    <property type="entry name" value="TOL-PAL SYSTEM PROTEIN TOLA"/>
    <property type="match status" value="1"/>
</dbReference>
<feature type="compositionally biased region" description="Basic and acidic residues" evidence="1">
    <location>
        <begin position="1177"/>
        <end position="1186"/>
    </location>
</feature>
<feature type="region of interest" description="Disordered" evidence="1">
    <location>
        <begin position="1149"/>
        <end position="1287"/>
    </location>
</feature>
<accession>A0A8B7N1N8</accession>
<dbReference type="Pfam" id="PF02389">
    <property type="entry name" value="Cornifin"/>
    <property type="match status" value="1"/>
</dbReference>
<dbReference type="InterPro" id="IPR032718">
    <property type="entry name" value="PGBD4_Znf_C"/>
</dbReference>
<dbReference type="PANTHER" id="PTHR34403:SF16">
    <property type="entry name" value="GLYCINE, ALANINE AND ASPARAGINE-RICH PROTEIN-LIKE"/>
    <property type="match status" value="1"/>
</dbReference>
<feature type="region of interest" description="Disordered" evidence="1">
    <location>
        <begin position="1396"/>
        <end position="1429"/>
    </location>
</feature>
<dbReference type="RefSeq" id="XP_018007746.1">
    <property type="nucleotide sequence ID" value="XM_018152257.2"/>
</dbReference>
<protein>
    <submittedName>
        <fullName evidence="4">Endochitinase A-like</fullName>
    </submittedName>
</protein>
<dbReference type="InterPro" id="IPR050972">
    <property type="entry name" value="SDr-like"/>
</dbReference>
<dbReference type="KEGG" id="hazt:108665501"/>
<sequence length="1531" mass="158549">MSVGRVTLAAEITAPTTSPVWASLTPGGSVNPVRCGVPGEVATPEGPVVSGGGARVPGGGPVVSGGEARVSGGGPVVSGGPMTDTEENQDDSLAESSVACDTTQEYDDIVDENLAGSGGIVDGNHTVSGGIADKNVAAYSSKVLPSLGAEEVGESERGEGDEEVKDDKKIIVKHDKEITVKNDDEILVKNSAEISANNDQAMIANDDEEKLVRNDEETTAMNGEETPVKNDELSVNDDNKISVKLDNDIVTKDDEEKVLVGSAAFVCRPVDVGASTGTAFETDELEILSALQSTVADINKTVETEPGIVDLERSAIDTQMTGIVPELLMISSEEIEEIVPVVMPMTDRDGAVGAETETEAFAEAMAEPGAEAMAEPGAEAMAEPGAEAMAEPGAEAMAEPGAEAMAEPGAEAMAEPGAEAMAEPGAEAMAEPGAEAMAEPGAEAMAEPGAEAMAEPGAEAMAEPGAEAMAEPGAEAMAEPGAEAMAEPGAEAMAEPGAEAMAEPGAEAMAEPGAEAMAEPGAEAMAEPGAEAMAEPGAEAMAEPGAEAIPKDGKESTVKVMDAAADANITDAAADANITDTAADANIMDTAADANITDTAADANITDTAADAKITDTAADANIMDTAADANIMDTAADAKLTDVAADAKIMGAGADAGTTNHAIGSCVKTAGFLVEAATTTSGLATSVSSKATSTSGLDTPSSPLYTRQSSPSTHDSKGQAPTYHPCSDDAPSADLSGPNGAGTSPSGAFSCSNSLSPTSGGHIKTCGTTTDSSGVPYLPVPTVSSSDGDSPEEKVVELSDSNVGSTSICKGGPSVDEPGSVIYTQKNCGSDTGIRQKLSSVANLKEDESSASVGKELGSCSDDAKTSHATSSPVSVMVKPTALATVTKHHRSSSDVTFKAGLKNRPTSTAVKVLSLKIKDQTLNAGNSSIPGKFFSNTKVPNSGLRNEVESLRRASSGVVDENEQTLATKVDENEQILASKVDGNEKILTTKVDENEEILATKVNENEPIVTIKTDKNEPILTTKVDENEQILATNVDENEDGVMPPSCGITKIPRRLRNPYVRRRKRRRGRWRSARRPSGSDEQQGTKPNVPGSQTPGHSRGLQEDVKCSSEPPAAGEFSDIPPGIARCATSSVVTEVALPSVINDTASPSIRNDAAQSIKSDETSSPAGHPTRKHDEVKEPQRQARRQSSLKARARLSDALLSQKAKTKQALATPEAVAPVQSEGRTTPRGLGEGSAMAVVANTSAKRRRSSIGDSLESDLEKKSKLRHSHAMSSRSKVAEPEMRGASLIQKAYSYTSQPNVDNSIPVSASSPAVSSMNISASAKTSDETVTSSSTLEETMFKLLNSSSGNLQEVFSLIESSPNLMPALHERLNVVQQMVNKMNNYHETIHKKRLGPSTGLDCNSKSRSTQTSVSTSSRSCQTDTMSTSKISSTSVVSTSTSVSSKVSTRSMYTQSSSPASVPHLPTRKLVPSRRSHPGESVPVYQRCVECLRNGVYDITSCVYCDTCDVPLCVVPCFRAYHVLGKRH</sequence>
<feature type="region of interest" description="Disordered" evidence="1">
    <location>
        <begin position="685"/>
        <end position="749"/>
    </location>
</feature>
<feature type="compositionally biased region" description="Acidic residues" evidence="1">
    <location>
        <begin position="84"/>
        <end position="93"/>
    </location>
</feature>
<name>A0A8B7N1N8_HYAAZ</name>
<feature type="domain" description="PiggyBac transposable element-derived protein 4 C-terminal zinc-finger" evidence="2">
    <location>
        <begin position="1486"/>
        <end position="1525"/>
    </location>
</feature>
<feature type="compositionally biased region" description="Polar residues" evidence="1">
    <location>
        <begin position="1083"/>
        <end position="1100"/>
    </location>
</feature>
<feature type="region of interest" description="Disordered" evidence="1">
    <location>
        <begin position="1451"/>
        <end position="1483"/>
    </location>
</feature>
<proteinExistence type="predicted"/>
<dbReference type="Pfam" id="PF13842">
    <property type="entry name" value="zf-Tnp_2"/>
    <property type="match status" value="1"/>
</dbReference>
<feature type="region of interest" description="Disordered" evidence="1">
    <location>
        <begin position="1038"/>
        <end position="1127"/>
    </location>
</feature>
<feature type="region of interest" description="Disordered" evidence="1">
    <location>
        <begin position="763"/>
        <end position="794"/>
    </location>
</feature>
<feature type="compositionally biased region" description="Basic residues" evidence="1">
    <location>
        <begin position="1055"/>
        <end position="1078"/>
    </location>
</feature>
<feature type="region of interest" description="Disordered" evidence="1">
    <location>
        <begin position="373"/>
        <end position="499"/>
    </location>
</feature>